<protein>
    <submittedName>
        <fullName evidence="5">3'-5' exonuclease</fullName>
    </submittedName>
</protein>
<keyword evidence="2" id="KW-0378">Hydrolase</keyword>
<accession>A0A2G0CIE1</accession>
<dbReference type="InterPro" id="IPR012337">
    <property type="entry name" value="RNaseH-like_sf"/>
</dbReference>
<evidence type="ECO:0000313" key="5">
    <source>
        <dbReference type="EMBL" id="PHK99680.1"/>
    </source>
</evidence>
<dbReference type="InterPro" id="IPR036397">
    <property type="entry name" value="RNaseH_sf"/>
</dbReference>
<dbReference type="Gene3D" id="3.30.420.10">
    <property type="entry name" value="Ribonuclease H-like superfamily/Ribonuclease H"/>
    <property type="match status" value="1"/>
</dbReference>
<dbReference type="Proteomes" id="UP000226437">
    <property type="component" value="Unassembled WGS sequence"/>
</dbReference>
<sequence>MRFIVYDIEATCWEGRPPGMVQETIEIGAFEVNAFGEVGGAFSRLIKPVLHPQLSHFCRRLTDIDQADINRSRDFTRVIQAFQDWIDVDGEPYALAAWGNFDERQLRQDCALHRLDDYWLDPHINLKAQYRDIRGLPKKRGLASAIRHEGFEWSGEQHRALDDAENTVKIFCKLLDMWRY</sequence>
<dbReference type="InterPro" id="IPR013520">
    <property type="entry name" value="Ribonucl_H"/>
</dbReference>
<evidence type="ECO:0000259" key="4">
    <source>
        <dbReference type="SMART" id="SM00479"/>
    </source>
</evidence>
<dbReference type="GO" id="GO:0000175">
    <property type="term" value="F:3'-5'-RNA exonuclease activity"/>
    <property type="evidence" value="ECO:0007669"/>
    <property type="project" value="InterPro"/>
</dbReference>
<feature type="domain" description="Exonuclease" evidence="4">
    <location>
        <begin position="2"/>
        <end position="180"/>
    </location>
</feature>
<dbReference type="GO" id="GO:0003676">
    <property type="term" value="F:nucleic acid binding"/>
    <property type="evidence" value="ECO:0007669"/>
    <property type="project" value="InterPro"/>
</dbReference>
<dbReference type="InterPro" id="IPR051274">
    <property type="entry name" value="3-5_Exoribonuclease"/>
</dbReference>
<dbReference type="EMBL" id="PDLO01000001">
    <property type="protein sequence ID" value="PHK99680.1"/>
    <property type="molecule type" value="Genomic_DNA"/>
</dbReference>
<evidence type="ECO:0000313" key="6">
    <source>
        <dbReference type="Proteomes" id="UP000226437"/>
    </source>
</evidence>
<keyword evidence="3 5" id="KW-0269">Exonuclease</keyword>
<dbReference type="SUPFAM" id="SSF53098">
    <property type="entry name" value="Ribonuclease H-like"/>
    <property type="match status" value="1"/>
</dbReference>
<name>A0A2G0CIE1_9BACT</name>
<dbReference type="OrthoDB" id="159416at2"/>
<dbReference type="InterPro" id="IPR047201">
    <property type="entry name" value="ERI-1_3'hExo-like"/>
</dbReference>
<keyword evidence="6" id="KW-1185">Reference proteome</keyword>
<dbReference type="AlphaFoldDB" id="A0A2G0CIE1"/>
<organism evidence="5 6">
    <name type="scientific">Neolewinella marina</name>
    <dbReference type="NCBI Taxonomy" id="438751"/>
    <lineage>
        <taxon>Bacteria</taxon>
        <taxon>Pseudomonadati</taxon>
        <taxon>Bacteroidota</taxon>
        <taxon>Saprospiria</taxon>
        <taxon>Saprospirales</taxon>
        <taxon>Lewinellaceae</taxon>
        <taxon>Neolewinella</taxon>
    </lineage>
</organism>
<dbReference type="SMART" id="SM00479">
    <property type="entry name" value="EXOIII"/>
    <property type="match status" value="1"/>
</dbReference>
<gene>
    <name evidence="5" type="ORF">CGL56_01120</name>
</gene>
<evidence type="ECO:0000256" key="3">
    <source>
        <dbReference type="ARBA" id="ARBA00022839"/>
    </source>
</evidence>
<dbReference type="PANTHER" id="PTHR23044:SF61">
    <property type="entry name" value="3'-5' EXORIBONUCLEASE 1-RELATED"/>
    <property type="match status" value="1"/>
</dbReference>
<dbReference type="RefSeq" id="WP_099104659.1">
    <property type="nucleotide sequence ID" value="NZ_JAATJF010000001.1"/>
</dbReference>
<evidence type="ECO:0000256" key="1">
    <source>
        <dbReference type="ARBA" id="ARBA00022722"/>
    </source>
</evidence>
<dbReference type="CDD" id="cd06133">
    <property type="entry name" value="ERI-1_3'hExo_like"/>
    <property type="match status" value="1"/>
</dbReference>
<dbReference type="Pfam" id="PF00929">
    <property type="entry name" value="RNase_T"/>
    <property type="match status" value="1"/>
</dbReference>
<dbReference type="PANTHER" id="PTHR23044">
    <property type="entry name" value="3'-5' EXONUCLEASE ERI1-RELATED"/>
    <property type="match status" value="1"/>
</dbReference>
<reference evidence="5 6" key="1">
    <citation type="submission" date="2017-10" db="EMBL/GenBank/DDBJ databases">
        <title>The draft genome sequence of Lewinella marina KCTC 32374.</title>
        <authorList>
            <person name="Wang K."/>
        </authorList>
    </citation>
    <scope>NUCLEOTIDE SEQUENCE [LARGE SCALE GENOMIC DNA]</scope>
    <source>
        <strain evidence="5 6">MKG-38</strain>
    </source>
</reference>
<comment type="caution">
    <text evidence="5">The sequence shown here is derived from an EMBL/GenBank/DDBJ whole genome shotgun (WGS) entry which is preliminary data.</text>
</comment>
<keyword evidence="1" id="KW-0540">Nuclease</keyword>
<proteinExistence type="predicted"/>
<evidence type="ECO:0000256" key="2">
    <source>
        <dbReference type="ARBA" id="ARBA00022801"/>
    </source>
</evidence>
<dbReference type="GO" id="GO:0006259">
    <property type="term" value="P:DNA metabolic process"/>
    <property type="evidence" value="ECO:0007669"/>
    <property type="project" value="UniProtKB-ARBA"/>
</dbReference>